<dbReference type="Proteomes" id="UP000051248">
    <property type="component" value="Unassembled WGS sequence"/>
</dbReference>
<evidence type="ECO:0000313" key="2">
    <source>
        <dbReference type="Proteomes" id="UP000051248"/>
    </source>
</evidence>
<dbReference type="eggNOG" id="ENOG5030RNE">
    <property type="taxonomic scope" value="Bacteria"/>
</dbReference>
<comment type="caution">
    <text evidence="1">The sequence shown here is derived from an EMBL/GenBank/DDBJ whole genome shotgun (WGS) entry which is preliminary data.</text>
</comment>
<reference evidence="1 2" key="1">
    <citation type="journal article" date="2015" name="Genome Announc.">
        <title>Expanding the biotechnology potential of lactobacilli through comparative genomics of 213 strains and associated genera.</title>
        <authorList>
            <person name="Sun Z."/>
            <person name="Harris H.M."/>
            <person name="McCann A."/>
            <person name="Guo C."/>
            <person name="Argimon S."/>
            <person name="Zhang W."/>
            <person name="Yang X."/>
            <person name="Jeffery I.B."/>
            <person name="Cooney J.C."/>
            <person name="Kagawa T.F."/>
            <person name="Liu W."/>
            <person name="Song Y."/>
            <person name="Salvetti E."/>
            <person name="Wrobel A."/>
            <person name="Rasinkangas P."/>
            <person name="Parkhill J."/>
            <person name="Rea M.C."/>
            <person name="O'Sullivan O."/>
            <person name="Ritari J."/>
            <person name="Douillard F.P."/>
            <person name="Paul Ross R."/>
            <person name="Yang R."/>
            <person name="Briner A.E."/>
            <person name="Felis G.E."/>
            <person name="de Vos W.M."/>
            <person name="Barrangou R."/>
            <person name="Klaenhammer T.R."/>
            <person name="Caufield P.W."/>
            <person name="Cui Y."/>
            <person name="Zhang H."/>
            <person name="O'Toole P.W."/>
        </authorList>
    </citation>
    <scope>NUCLEOTIDE SEQUENCE [LARGE SCALE GENOMIC DNA]</scope>
    <source>
        <strain evidence="1 2">DSM 19682</strain>
    </source>
</reference>
<keyword evidence="2" id="KW-1185">Reference proteome</keyword>
<name>A0A0R1KB28_9LACO</name>
<dbReference type="STRING" id="1423775.FD03_GL002419"/>
<organism evidence="1 2">
    <name type="scientific">Companilactobacillus nodensis DSM 19682 = JCM 14932 = NBRC 107160</name>
    <dbReference type="NCBI Taxonomy" id="1423775"/>
    <lineage>
        <taxon>Bacteria</taxon>
        <taxon>Bacillati</taxon>
        <taxon>Bacillota</taxon>
        <taxon>Bacilli</taxon>
        <taxon>Lactobacillales</taxon>
        <taxon>Lactobacillaceae</taxon>
        <taxon>Companilactobacillus</taxon>
    </lineage>
</organism>
<evidence type="ECO:0000313" key="1">
    <source>
        <dbReference type="EMBL" id="KRK78643.1"/>
    </source>
</evidence>
<sequence length="224" mass="26208">MKNDSLIQPWTKSSREIVQTLKRDSQGILISLKGDSKVSLDDLIDIGKLSIYDQQTMDQFMNEKTCGDVYLDNAFTLIDDLEMKYGVKDSKYSFEIYLATALAKKMQISQKLSWILMTAFIATQSSKLADLVLDYPGDDWKQFDNSFFDKLLEKPYDPPFVEQGKHYVTYFKSELFEYNLVAKAFQDLNELRKINNNRLTLNKLQNQHSYELIRMSFELLKYFS</sequence>
<dbReference type="EMBL" id="AZDZ01000022">
    <property type="protein sequence ID" value="KRK78643.1"/>
    <property type="molecule type" value="Genomic_DNA"/>
</dbReference>
<accession>A0A0R1KB28</accession>
<dbReference type="AlphaFoldDB" id="A0A0R1KB28"/>
<protein>
    <submittedName>
        <fullName evidence="1">Uncharacterized protein</fullName>
    </submittedName>
</protein>
<gene>
    <name evidence="1" type="ORF">FD03_GL002419</name>
</gene>
<dbReference type="PATRIC" id="fig|1423775.4.peg.2462"/>
<proteinExistence type="predicted"/>